<sequence length="173" mass="19209">MSITLGDASASHPFKTRATFWGVFTGSVHDVGKRLFCLGHVPRPTVKDPLGCKVFVAVRVLSSTATKRVRGKVGCNPCWLSDALEHPIDMALHAIFTPFYRDASVEWCSGLWIQSWQMEKQGPAWGFLGGQGYGQCEQRARQEVVFVWHQGETLFLGRLDPEQPHVESTVGGH</sequence>
<accession>A0A2P4Y855</accession>
<proteinExistence type="predicted"/>
<dbReference type="Proteomes" id="UP000237271">
    <property type="component" value="Unassembled WGS sequence"/>
</dbReference>
<reference evidence="1 2" key="1">
    <citation type="journal article" date="2017" name="Genome Biol. Evol.">
        <title>Phytophthora megakarya and P. palmivora, closely related causal agents of cacao black pod rot, underwent increases in genome sizes and gene numbers by different mechanisms.</title>
        <authorList>
            <person name="Ali S.S."/>
            <person name="Shao J."/>
            <person name="Lary D.J."/>
            <person name="Kronmiller B."/>
            <person name="Shen D."/>
            <person name="Strem M.D."/>
            <person name="Amoako-Attah I."/>
            <person name="Akrofi A.Y."/>
            <person name="Begoude B.A."/>
            <person name="Ten Hoopen G.M."/>
            <person name="Coulibaly K."/>
            <person name="Kebe B.I."/>
            <person name="Melnick R.L."/>
            <person name="Guiltinan M.J."/>
            <person name="Tyler B.M."/>
            <person name="Meinhardt L.W."/>
            <person name="Bailey B.A."/>
        </authorList>
    </citation>
    <scope>NUCLEOTIDE SEQUENCE [LARGE SCALE GENOMIC DNA]</scope>
    <source>
        <strain evidence="2">sbr112.9</strain>
    </source>
</reference>
<organism evidence="1 2">
    <name type="scientific">Phytophthora palmivora</name>
    <dbReference type="NCBI Taxonomy" id="4796"/>
    <lineage>
        <taxon>Eukaryota</taxon>
        <taxon>Sar</taxon>
        <taxon>Stramenopiles</taxon>
        <taxon>Oomycota</taxon>
        <taxon>Peronosporomycetes</taxon>
        <taxon>Peronosporales</taxon>
        <taxon>Peronosporaceae</taxon>
        <taxon>Phytophthora</taxon>
    </lineage>
</organism>
<evidence type="ECO:0000313" key="2">
    <source>
        <dbReference type="Proteomes" id="UP000237271"/>
    </source>
</evidence>
<gene>
    <name evidence="1" type="ORF">PHPALM_9108</name>
</gene>
<dbReference type="EMBL" id="NCKW01004955">
    <property type="protein sequence ID" value="POM73990.1"/>
    <property type="molecule type" value="Genomic_DNA"/>
</dbReference>
<dbReference type="AlphaFoldDB" id="A0A2P4Y855"/>
<comment type="caution">
    <text evidence="1">The sequence shown here is derived from an EMBL/GenBank/DDBJ whole genome shotgun (WGS) entry which is preliminary data.</text>
</comment>
<evidence type="ECO:0000313" key="1">
    <source>
        <dbReference type="EMBL" id="POM73990.1"/>
    </source>
</evidence>
<name>A0A2P4Y855_9STRA</name>
<keyword evidence="2" id="KW-1185">Reference proteome</keyword>
<protein>
    <submittedName>
        <fullName evidence="1">ABC transporter permease</fullName>
    </submittedName>
</protein>